<comment type="caution">
    <text evidence="13">The sequence shown here is derived from an EMBL/GenBank/DDBJ whole genome shotgun (WGS) entry which is preliminary data.</text>
</comment>
<evidence type="ECO:0000313" key="13">
    <source>
        <dbReference type="EMBL" id="KAF6050788.1"/>
    </source>
</evidence>
<dbReference type="PROSITE" id="PS50893">
    <property type="entry name" value="ABC_TRANSPORTER_2"/>
    <property type="match status" value="2"/>
</dbReference>
<feature type="domain" description="ABC transporter" evidence="11">
    <location>
        <begin position="585"/>
        <end position="803"/>
    </location>
</feature>
<dbReference type="FunFam" id="3.40.50.300:FF:000997">
    <property type="entry name" value="Multidrug resistance-associated protein 1"/>
    <property type="match status" value="1"/>
</dbReference>
<feature type="domain" description="ABC transporter" evidence="11">
    <location>
        <begin position="1189"/>
        <end position="1442"/>
    </location>
</feature>
<dbReference type="GO" id="GO:0016887">
    <property type="term" value="F:ATP hydrolysis activity"/>
    <property type="evidence" value="ECO:0007669"/>
    <property type="project" value="InterPro"/>
</dbReference>
<dbReference type="Gene3D" id="1.20.1560.10">
    <property type="entry name" value="ABC transporter type 1, transmembrane domain"/>
    <property type="match status" value="2"/>
</dbReference>
<dbReference type="InterPro" id="IPR027417">
    <property type="entry name" value="P-loop_NTPase"/>
</dbReference>
<dbReference type="PROSITE" id="PS00211">
    <property type="entry name" value="ABC_TRANSPORTER_1"/>
    <property type="match status" value="1"/>
</dbReference>
<dbReference type="CDD" id="cd03244">
    <property type="entry name" value="ABCC_MRP_domain2"/>
    <property type="match status" value="1"/>
</dbReference>
<evidence type="ECO:0000256" key="5">
    <source>
        <dbReference type="ARBA" id="ARBA00022741"/>
    </source>
</evidence>
<comment type="subcellular location">
    <subcellularLocation>
        <location evidence="1">Membrane</location>
        <topology evidence="1">Multi-pass membrane protein</topology>
    </subcellularLocation>
</comment>
<dbReference type="InterPro" id="IPR017871">
    <property type="entry name" value="ABC_transporter-like_CS"/>
</dbReference>
<feature type="transmembrane region" description="Helical" evidence="10">
    <location>
        <begin position="260"/>
        <end position="280"/>
    </location>
</feature>
<dbReference type="PROSITE" id="PS50929">
    <property type="entry name" value="ABC_TM1F"/>
    <property type="match status" value="2"/>
</dbReference>
<evidence type="ECO:0000256" key="6">
    <source>
        <dbReference type="ARBA" id="ARBA00022840"/>
    </source>
</evidence>
<feature type="transmembrane region" description="Helical" evidence="10">
    <location>
        <begin position="486"/>
        <end position="509"/>
    </location>
</feature>
<dbReference type="FunFam" id="1.20.1560.10:FF:000010">
    <property type="entry name" value="Multidrug resistance-associated ABC transporter"/>
    <property type="match status" value="1"/>
</dbReference>
<dbReference type="PANTHER" id="PTHR24223:SF456">
    <property type="entry name" value="MULTIDRUG RESISTANCE-ASSOCIATED PROTEIN LETHAL(2)03659"/>
    <property type="match status" value="1"/>
</dbReference>
<keyword evidence="6" id="KW-0067">ATP-binding</keyword>
<feature type="region of interest" description="Disordered" evidence="9">
    <location>
        <begin position="801"/>
        <end position="844"/>
    </location>
</feature>
<feature type="transmembrane region" description="Helical" evidence="10">
    <location>
        <begin position="868"/>
        <end position="891"/>
    </location>
</feature>
<feature type="domain" description="ABC transmembrane type-1" evidence="12">
    <location>
        <begin position="223"/>
        <end position="506"/>
    </location>
</feature>
<dbReference type="Pfam" id="PF00005">
    <property type="entry name" value="ABC_tran"/>
    <property type="match status" value="2"/>
</dbReference>
<dbReference type="CDD" id="cd03250">
    <property type="entry name" value="ABCC_MRP_domain1"/>
    <property type="match status" value="1"/>
</dbReference>
<dbReference type="Gene3D" id="3.40.50.300">
    <property type="entry name" value="P-loop containing nucleotide triphosphate hydrolases"/>
    <property type="match status" value="2"/>
</dbReference>
<dbReference type="InterPro" id="IPR003593">
    <property type="entry name" value="AAA+_ATPase"/>
</dbReference>
<dbReference type="PANTHER" id="PTHR24223">
    <property type="entry name" value="ATP-BINDING CASSETTE SUB-FAMILY C"/>
    <property type="match status" value="1"/>
</dbReference>
<dbReference type="FunFam" id="3.40.50.300:FF:000565">
    <property type="entry name" value="ABC bile acid transporter"/>
    <property type="match status" value="1"/>
</dbReference>
<dbReference type="SMART" id="SM00382">
    <property type="entry name" value="AAA"/>
    <property type="match status" value="2"/>
</dbReference>
<proteinExistence type="inferred from homology"/>
<dbReference type="Pfam" id="PF00664">
    <property type="entry name" value="ABC_membrane"/>
    <property type="match status" value="2"/>
</dbReference>
<keyword evidence="8 10" id="KW-0472">Membrane</keyword>
<dbReference type="GO" id="GO:0005886">
    <property type="term" value="C:plasma membrane"/>
    <property type="evidence" value="ECO:0007669"/>
    <property type="project" value="TreeGrafter"/>
</dbReference>
<evidence type="ECO:0000259" key="12">
    <source>
        <dbReference type="PROSITE" id="PS50929"/>
    </source>
</evidence>
<dbReference type="InterPro" id="IPR003439">
    <property type="entry name" value="ABC_transporter-like_ATP-bd"/>
</dbReference>
<dbReference type="InterPro" id="IPR011527">
    <property type="entry name" value="ABC1_TM_dom"/>
</dbReference>
<keyword evidence="3" id="KW-0813">Transport</keyword>
<feature type="region of interest" description="Disordered" evidence="9">
    <location>
        <begin position="83"/>
        <end position="107"/>
    </location>
</feature>
<keyword evidence="7 10" id="KW-1133">Transmembrane helix</keyword>
<dbReference type="Proteomes" id="UP000590412">
    <property type="component" value="Unassembled WGS sequence"/>
</dbReference>
<evidence type="ECO:0000256" key="3">
    <source>
        <dbReference type="ARBA" id="ARBA00022448"/>
    </source>
</evidence>
<dbReference type="InterPro" id="IPR050173">
    <property type="entry name" value="ABC_transporter_C-like"/>
</dbReference>
<evidence type="ECO:0000256" key="2">
    <source>
        <dbReference type="ARBA" id="ARBA00009726"/>
    </source>
</evidence>
<evidence type="ECO:0000313" key="14">
    <source>
        <dbReference type="Proteomes" id="UP000590412"/>
    </source>
</evidence>
<evidence type="ECO:0000256" key="10">
    <source>
        <dbReference type="SAM" id="Phobius"/>
    </source>
</evidence>
<gene>
    <name evidence="13" type="ORF">FOB60_003456</name>
</gene>
<keyword evidence="5" id="KW-0547">Nucleotide-binding</keyword>
<feature type="transmembrane region" description="Helical" evidence="10">
    <location>
        <begin position="911"/>
        <end position="935"/>
    </location>
</feature>
<dbReference type="EMBL" id="JABWAB010000005">
    <property type="protein sequence ID" value="KAF6050788.1"/>
    <property type="molecule type" value="Genomic_DNA"/>
</dbReference>
<feature type="transmembrane region" description="Helical" evidence="10">
    <location>
        <begin position="444"/>
        <end position="466"/>
    </location>
</feature>
<reference evidence="13" key="1">
    <citation type="submission" date="2020-03" db="EMBL/GenBank/DDBJ databases">
        <title>FDA dAtabase for Regulatory Grade micrObial Sequences (FDA-ARGOS): Supporting development and validation of Infectious Disease Dx tests.</title>
        <authorList>
            <person name="Campos J."/>
            <person name="Goldberg B."/>
            <person name="Tallon L."/>
            <person name="Sadzewicz L."/>
            <person name="Vavikolanu K."/>
            <person name="Mehta A."/>
            <person name="Aluvathingal J."/>
            <person name="Nadendla S."/>
            <person name="Nandy P."/>
            <person name="Geyer C."/>
            <person name="Yan Y."/>
            <person name="Sichtig H."/>
        </authorList>
    </citation>
    <scope>NUCLEOTIDE SEQUENCE [LARGE SCALE GENOMIC DNA]</scope>
    <source>
        <strain evidence="13">FDAARGOS_652</strain>
    </source>
</reference>
<dbReference type="InterPro" id="IPR036640">
    <property type="entry name" value="ABC1_TM_sf"/>
</dbReference>
<feature type="transmembrane region" description="Helical" evidence="10">
    <location>
        <begin position="336"/>
        <end position="360"/>
    </location>
</feature>
<feature type="domain" description="ABC transmembrane type-1" evidence="12">
    <location>
        <begin position="876"/>
        <end position="1152"/>
    </location>
</feature>
<evidence type="ECO:0000256" key="8">
    <source>
        <dbReference type="ARBA" id="ARBA00023136"/>
    </source>
</evidence>
<sequence length="1450" mass="164753">MTRSHTKSNDNIVNPQHVQVPRSIPVRDSPNEFQNTNQYYRNPYMNDYDLYSTLDSGSVSTVTYLDQNQPAPRYTQETIATNLSHDKNPNSRISHNSVTSTSSLESQPQLHNEKRLFSWLFSRDVPSIPTENERVYYPWQKTNPIKRMGFWWLWPVLKKGYKRTLHPDDLFVLTPQLKVEYMYEQWEKHMNKIVGGYEKESKPWPRYAIPLALFLTFKWQYTFSCICLALAFVCIATSPLVTRQLIDFVEYKYFGVYTTYNRGIGLTFGAVILIFVNGLLLNHFFHNSMICGAQAKAILTKALLKKSFTLNAKSRYLFPAGRVTSLMSTDLSRIDLAIGFQPLVLCFPIPMIIAVIILIINIGVSSLTGIGLFIVSLVICVLLIQKLYTTREKVVKYTDERVSLMREILNNLKVIKFYAWEMAYKASILKIRQKEMKYLFTIKVLRNFITAYAVTMPVLTSMLSFITLWATDHMQTPGKVFSSLSLYAILAQAIMLLPIALSTGADALIGFQRCNDYLSAEEFTEEINNRMLSYEDQFYTGEINDVAIQVKHADFTWETHQDDLDTELWSEHPKSKEKVHNDSDIDSVDTFASIQKFKGLSNVNLTIKNEELVIITGVIGSGKTSLLNALAGFMKISSGSIIRNKEVLLCSTTWIQNATVRENILFGKRFDAERYKQVLFACALEDDMAILPAGDKTEIGERGITLSGGQKARINLARACYADADVLLFDDVISAVDSKVARHIVVHLFRGLLRDKTIVLATHQLGILEFADKVVFVDGGSVYAGSVDQLTAARESFRKLVEHGREPNESEEEEDLANSDYDVTSGSQKLTNDEDNDLTGRTTTDEERATNAISWSIYKKYIDLGSGIFGKFAAPLFIFLVAIATFCQVFTNTWLSFWVENKFKDRSDHFYVAIYVMFAFLTVIFTGIEFSMLAYMQDCSANKLNLRAVEKILHAPMSFMDTTPLGRILNRFTKDTDSLDNEIGEQMRLFVFPMALIIGIIVLCTCYLPYFSVAIPFLGFAFVFLANFYQGSSREIKRLEATQRSLVYNNFNETLTGMSTIKSFKAEDDFIRKNDYFINRMNEAYYLSIATQRWLCVHLDIITSSVALIVCMLCITGQFNISASSTGLLLNYVLQLVGVLSLTIRSMTQVENEMNSVERLHEYAYRLPQEAAYTKEIQPPKEWPPSGYVTFKDVTLRYRPNLPPVLQHLNVNFYPGEKVGICGRTGAGKSSIMSALYRLIEIEDGKIEIDGLDISTMGLYDLRSKLSIIPQDPVLFQGTIRRNLDPFNEHEDYKLWKALSTAGLIAEDQIKQVTSMRYSPSDGTGYNSLHKFHLDRLVDDDGANFSLGEKQLIALARALVRDTKILILDEATSSVDFATDSRIQNTISSEFRHCTVLCIAHRLKTILNYDRVLVMDKGSIVEKGDPWKLYNEGGVFKSMCDKANINEYDF</sequence>
<evidence type="ECO:0000256" key="4">
    <source>
        <dbReference type="ARBA" id="ARBA00022692"/>
    </source>
</evidence>
<keyword evidence="4 10" id="KW-0812">Transmembrane</keyword>
<dbReference type="GO" id="GO:0008559">
    <property type="term" value="F:ABC-type xenobiotic transporter activity"/>
    <property type="evidence" value="ECO:0007669"/>
    <property type="project" value="TreeGrafter"/>
</dbReference>
<feature type="compositionally biased region" description="Polar residues" evidence="9">
    <location>
        <begin position="7"/>
        <end position="17"/>
    </location>
</feature>
<dbReference type="GO" id="GO:0005524">
    <property type="term" value="F:ATP binding"/>
    <property type="evidence" value="ECO:0007669"/>
    <property type="project" value="UniProtKB-KW"/>
</dbReference>
<dbReference type="SUPFAM" id="SSF90123">
    <property type="entry name" value="ABC transporter transmembrane region"/>
    <property type="match status" value="2"/>
</dbReference>
<accession>A0A8X7TA04</accession>
<feature type="transmembrane region" description="Helical" evidence="10">
    <location>
        <begin position="221"/>
        <end position="240"/>
    </location>
</feature>
<protein>
    <submittedName>
        <fullName evidence="13">ABC transporter transmembrane region family protein</fullName>
    </submittedName>
</protein>
<dbReference type="CDD" id="cd18606">
    <property type="entry name" value="ABC_6TM_YOR1_D2_like"/>
    <property type="match status" value="1"/>
</dbReference>
<feature type="transmembrane region" description="Helical" evidence="10">
    <location>
        <begin position="366"/>
        <end position="384"/>
    </location>
</feature>
<feature type="compositionally biased region" description="Polar residues" evidence="9">
    <location>
        <begin position="90"/>
        <end position="107"/>
    </location>
</feature>
<feature type="region of interest" description="Disordered" evidence="9">
    <location>
        <begin position="1"/>
        <end position="33"/>
    </location>
</feature>
<evidence type="ECO:0000256" key="7">
    <source>
        <dbReference type="ARBA" id="ARBA00022989"/>
    </source>
</evidence>
<comment type="similarity">
    <text evidence="2">Belongs to the ABC transporter superfamily. ABCC family. Conjugate transporter (TC 3.A.1.208) subfamily.</text>
</comment>
<feature type="transmembrane region" description="Helical" evidence="10">
    <location>
        <begin position="989"/>
        <end position="1008"/>
    </location>
</feature>
<name>A0A8X7TA04_CANPA</name>
<organism evidence="13 14">
    <name type="scientific">Candida parapsilosis</name>
    <name type="common">Yeast</name>
    <dbReference type="NCBI Taxonomy" id="5480"/>
    <lineage>
        <taxon>Eukaryota</taxon>
        <taxon>Fungi</taxon>
        <taxon>Dikarya</taxon>
        <taxon>Ascomycota</taxon>
        <taxon>Saccharomycotina</taxon>
        <taxon>Pichiomycetes</taxon>
        <taxon>Debaryomycetaceae</taxon>
        <taxon>Candida/Lodderomyces clade</taxon>
        <taxon>Candida</taxon>
    </lineage>
</organism>
<feature type="compositionally biased region" description="Polar residues" evidence="9">
    <location>
        <begin position="821"/>
        <end position="830"/>
    </location>
</feature>
<evidence type="ECO:0000256" key="1">
    <source>
        <dbReference type="ARBA" id="ARBA00004141"/>
    </source>
</evidence>
<dbReference type="CDD" id="cd18597">
    <property type="entry name" value="ABC_6TM_YOR1_D1_like"/>
    <property type="match status" value="1"/>
</dbReference>
<evidence type="ECO:0000259" key="11">
    <source>
        <dbReference type="PROSITE" id="PS50893"/>
    </source>
</evidence>
<evidence type="ECO:0000256" key="9">
    <source>
        <dbReference type="SAM" id="MobiDB-lite"/>
    </source>
</evidence>
<dbReference type="SUPFAM" id="SSF52540">
    <property type="entry name" value="P-loop containing nucleoside triphosphate hydrolases"/>
    <property type="match status" value="2"/>
</dbReference>